<keyword evidence="16 23" id="KW-1133">Transmembrane helix</keyword>
<dbReference type="InterPro" id="IPR011712">
    <property type="entry name" value="Sig_transdc_His_kin_sub3_dim/P"/>
</dbReference>
<gene>
    <name evidence="25" type="ORF">NAG76_00260</name>
</gene>
<dbReference type="GO" id="GO:0046983">
    <property type="term" value="F:protein dimerization activity"/>
    <property type="evidence" value="ECO:0007669"/>
    <property type="project" value="InterPro"/>
</dbReference>
<feature type="transmembrane region" description="Helical" evidence="23">
    <location>
        <begin position="18"/>
        <end position="36"/>
    </location>
</feature>
<evidence type="ECO:0000259" key="24">
    <source>
        <dbReference type="PROSITE" id="PS50109"/>
    </source>
</evidence>
<evidence type="ECO:0000256" key="19">
    <source>
        <dbReference type="ARBA" id="ARBA00023014"/>
    </source>
</evidence>
<dbReference type="Pfam" id="PF02518">
    <property type="entry name" value="HATPase_c"/>
    <property type="match status" value="1"/>
</dbReference>
<evidence type="ECO:0000256" key="17">
    <source>
        <dbReference type="ARBA" id="ARBA00023004"/>
    </source>
</evidence>
<evidence type="ECO:0000256" key="1">
    <source>
        <dbReference type="ARBA" id="ARBA00000085"/>
    </source>
</evidence>
<comment type="catalytic activity">
    <reaction evidence="1">
        <text>ATP + protein L-histidine = ADP + protein N-phospho-L-histidine.</text>
        <dbReference type="EC" id="2.7.13.3"/>
    </reaction>
</comment>
<keyword evidence="13" id="KW-0547">Nucleotide-binding</keyword>
<dbReference type="GO" id="GO:0000155">
    <property type="term" value="F:phosphorelay sensor kinase activity"/>
    <property type="evidence" value="ECO:0007669"/>
    <property type="project" value="InterPro"/>
</dbReference>
<evidence type="ECO:0000256" key="18">
    <source>
        <dbReference type="ARBA" id="ARBA00023012"/>
    </source>
</evidence>
<keyword evidence="7" id="KW-1003">Cell membrane</keyword>
<evidence type="ECO:0000256" key="23">
    <source>
        <dbReference type="SAM" id="Phobius"/>
    </source>
</evidence>
<comment type="subcellular location">
    <subcellularLocation>
        <location evidence="4">Cell membrane</location>
        <topology evidence="4">Multi-pass membrane protein</topology>
    </subcellularLocation>
    <subcellularLocation>
        <location evidence="3">Cytoplasm</location>
    </subcellularLocation>
</comment>
<dbReference type="PANTHER" id="PTHR24421:SF37">
    <property type="entry name" value="SENSOR HISTIDINE KINASE NARS"/>
    <property type="match status" value="1"/>
</dbReference>
<dbReference type="GO" id="GO:0051539">
    <property type="term" value="F:4 iron, 4 sulfur cluster binding"/>
    <property type="evidence" value="ECO:0007669"/>
    <property type="project" value="UniProtKB-KW"/>
</dbReference>
<dbReference type="GO" id="GO:0005886">
    <property type="term" value="C:plasma membrane"/>
    <property type="evidence" value="ECO:0007669"/>
    <property type="project" value="UniProtKB-SubCell"/>
</dbReference>
<dbReference type="GO" id="GO:0005524">
    <property type="term" value="F:ATP binding"/>
    <property type="evidence" value="ECO:0007669"/>
    <property type="project" value="UniProtKB-KW"/>
</dbReference>
<dbReference type="Proteomes" id="UP001056756">
    <property type="component" value="Chromosome"/>
</dbReference>
<dbReference type="Gene3D" id="3.30.565.10">
    <property type="entry name" value="Histidine kinase-like ATPase, C-terminal domain"/>
    <property type="match status" value="1"/>
</dbReference>
<dbReference type="Gene3D" id="1.20.5.1930">
    <property type="match status" value="1"/>
</dbReference>
<evidence type="ECO:0000256" key="10">
    <source>
        <dbReference type="ARBA" id="ARBA00022679"/>
    </source>
</evidence>
<evidence type="ECO:0000256" key="15">
    <source>
        <dbReference type="ARBA" id="ARBA00022840"/>
    </source>
</evidence>
<evidence type="ECO:0000256" key="2">
    <source>
        <dbReference type="ARBA" id="ARBA00001966"/>
    </source>
</evidence>
<keyword evidence="15" id="KW-0067">ATP-binding</keyword>
<evidence type="ECO:0000256" key="4">
    <source>
        <dbReference type="ARBA" id="ARBA00004651"/>
    </source>
</evidence>
<name>A0A9J6ZG46_9BACL</name>
<evidence type="ECO:0000256" key="22">
    <source>
        <dbReference type="ARBA" id="ARBA00030800"/>
    </source>
</evidence>
<evidence type="ECO:0000313" key="26">
    <source>
        <dbReference type="Proteomes" id="UP001056756"/>
    </source>
</evidence>
<keyword evidence="14 25" id="KW-0418">Kinase</keyword>
<dbReference type="EC" id="2.7.13.3" evidence="5"/>
<keyword evidence="19" id="KW-0411">Iron-sulfur</keyword>
<dbReference type="Pfam" id="PF07730">
    <property type="entry name" value="HisKA_3"/>
    <property type="match status" value="1"/>
</dbReference>
<evidence type="ECO:0000256" key="21">
    <source>
        <dbReference type="ARBA" id="ARBA00024827"/>
    </source>
</evidence>
<dbReference type="KEGG" id="plig:NAG76_00260"/>
<dbReference type="InterPro" id="IPR050482">
    <property type="entry name" value="Sensor_HK_TwoCompSys"/>
</dbReference>
<evidence type="ECO:0000256" key="9">
    <source>
        <dbReference type="ARBA" id="ARBA00022490"/>
    </source>
</evidence>
<evidence type="ECO:0000256" key="6">
    <source>
        <dbReference type="ARBA" id="ARBA00017322"/>
    </source>
</evidence>
<dbReference type="Gene3D" id="6.10.340.10">
    <property type="match status" value="1"/>
</dbReference>
<feature type="transmembrane region" description="Helical" evidence="23">
    <location>
        <begin position="42"/>
        <end position="64"/>
    </location>
</feature>
<dbReference type="InterPro" id="IPR004358">
    <property type="entry name" value="Sig_transdc_His_kin-like_C"/>
</dbReference>
<evidence type="ECO:0000313" key="25">
    <source>
        <dbReference type="EMBL" id="URN94729.1"/>
    </source>
</evidence>
<dbReference type="AlphaFoldDB" id="A0A9J6ZG46"/>
<organism evidence="25 26">
    <name type="scientific">Candidatus Pristimantibacillus lignocellulolyticus</name>
    <dbReference type="NCBI Taxonomy" id="2994561"/>
    <lineage>
        <taxon>Bacteria</taxon>
        <taxon>Bacillati</taxon>
        <taxon>Bacillota</taxon>
        <taxon>Bacilli</taxon>
        <taxon>Bacillales</taxon>
        <taxon>Paenibacillaceae</taxon>
        <taxon>Candidatus Pristimantibacillus</taxon>
    </lineage>
</organism>
<keyword evidence="12" id="KW-0479">Metal-binding</keyword>
<reference evidence="25" key="1">
    <citation type="submission" date="2022-05" db="EMBL/GenBank/DDBJ databases">
        <title>Novel bacterial taxa in a minimal lignocellulolytic consortium and its capacity to transform plastics disclosed by genome-resolved metagenomics.</title>
        <authorList>
            <person name="Rodriguez C.A.D."/>
            <person name="Diaz-Garcia L."/>
            <person name="Herrera K."/>
            <person name="Tarazona N.A."/>
            <person name="Sproer C."/>
            <person name="Overmann J."/>
            <person name="Jimenez D.J."/>
        </authorList>
    </citation>
    <scope>NUCLEOTIDE SEQUENCE</scope>
    <source>
        <strain evidence="25">MAG5</strain>
    </source>
</reference>
<dbReference type="SUPFAM" id="SSF55874">
    <property type="entry name" value="ATPase domain of HSP90 chaperone/DNA topoisomerase II/histidine kinase"/>
    <property type="match status" value="1"/>
</dbReference>
<dbReference type="PANTHER" id="PTHR24421">
    <property type="entry name" value="NITRATE/NITRITE SENSOR PROTEIN NARX-RELATED"/>
    <property type="match status" value="1"/>
</dbReference>
<dbReference type="InterPro" id="IPR036890">
    <property type="entry name" value="HATPase_C_sf"/>
</dbReference>
<accession>A0A9J6ZG46</accession>
<evidence type="ECO:0000256" key="7">
    <source>
        <dbReference type="ARBA" id="ARBA00022475"/>
    </source>
</evidence>
<keyword evidence="9" id="KW-0963">Cytoplasm</keyword>
<keyword evidence="10" id="KW-0808">Transferase</keyword>
<evidence type="ECO:0000256" key="13">
    <source>
        <dbReference type="ARBA" id="ARBA00022741"/>
    </source>
</evidence>
<evidence type="ECO:0000256" key="12">
    <source>
        <dbReference type="ARBA" id="ARBA00022723"/>
    </source>
</evidence>
<keyword evidence="18" id="KW-0902">Two-component regulatory system</keyword>
<dbReference type="SMART" id="SM00387">
    <property type="entry name" value="HATPase_c"/>
    <property type="match status" value="1"/>
</dbReference>
<dbReference type="PRINTS" id="PR00344">
    <property type="entry name" value="BCTRLSENSOR"/>
</dbReference>
<dbReference type="GO" id="GO:0005737">
    <property type="term" value="C:cytoplasm"/>
    <property type="evidence" value="ECO:0007669"/>
    <property type="project" value="UniProtKB-SubCell"/>
</dbReference>
<proteinExistence type="predicted"/>
<keyword evidence="8" id="KW-0004">4Fe-4S</keyword>
<evidence type="ECO:0000256" key="20">
    <source>
        <dbReference type="ARBA" id="ARBA00023136"/>
    </source>
</evidence>
<dbReference type="PROSITE" id="PS50109">
    <property type="entry name" value="HIS_KIN"/>
    <property type="match status" value="1"/>
</dbReference>
<dbReference type="InterPro" id="IPR003594">
    <property type="entry name" value="HATPase_dom"/>
</dbReference>
<comment type="cofactor">
    <cofactor evidence="2">
        <name>[4Fe-4S] cluster</name>
        <dbReference type="ChEBI" id="CHEBI:49883"/>
    </cofactor>
</comment>
<evidence type="ECO:0000256" key="11">
    <source>
        <dbReference type="ARBA" id="ARBA00022692"/>
    </source>
</evidence>
<evidence type="ECO:0000256" key="3">
    <source>
        <dbReference type="ARBA" id="ARBA00004496"/>
    </source>
</evidence>
<dbReference type="EMBL" id="CP097899">
    <property type="protein sequence ID" value="URN94729.1"/>
    <property type="molecule type" value="Genomic_DNA"/>
</dbReference>
<keyword evidence="11 23" id="KW-0812">Transmembrane</keyword>
<evidence type="ECO:0000256" key="5">
    <source>
        <dbReference type="ARBA" id="ARBA00012438"/>
    </source>
</evidence>
<protein>
    <recommendedName>
        <fullName evidence="6">Oxygen sensor histidine kinase NreB</fullName>
        <ecNumber evidence="5">2.7.13.3</ecNumber>
    </recommendedName>
    <alternativeName>
        <fullName evidence="22">Nitrogen regulation protein B</fullName>
    </alternativeName>
</protein>
<comment type="function">
    <text evidence="21">Member of the two-component regulatory system NreB/NreC involved in the control of dissimilatory nitrate/nitrite reduction in response to oxygen. NreB functions as a direct oxygen sensor histidine kinase which is autophosphorylated, in the absence of oxygen, probably at the conserved histidine residue, and transfers its phosphate group probably to a conserved aspartate residue of NreC. NreB/NreC activates the expression of the nitrate (narGHJI) and nitrite (nir) reductase operons, as well as the putative nitrate transporter gene narT.</text>
</comment>
<evidence type="ECO:0000256" key="14">
    <source>
        <dbReference type="ARBA" id="ARBA00022777"/>
    </source>
</evidence>
<dbReference type="CDD" id="cd16917">
    <property type="entry name" value="HATPase_UhpB-NarQ-NarX-like"/>
    <property type="match status" value="1"/>
</dbReference>
<dbReference type="GO" id="GO:0046872">
    <property type="term" value="F:metal ion binding"/>
    <property type="evidence" value="ECO:0007669"/>
    <property type="project" value="UniProtKB-KW"/>
</dbReference>
<keyword evidence="20 23" id="KW-0472">Membrane</keyword>
<evidence type="ECO:0000256" key="8">
    <source>
        <dbReference type="ARBA" id="ARBA00022485"/>
    </source>
</evidence>
<evidence type="ECO:0000256" key="16">
    <source>
        <dbReference type="ARBA" id="ARBA00022989"/>
    </source>
</evidence>
<dbReference type="InterPro" id="IPR005467">
    <property type="entry name" value="His_kinase_dom"/>
</dbReference>
<feature type="domain" description="Histidine kinase" evidence="24">
    <location>
        <begin position="149"/>
        <end position="339"/>
    </location>
</feature>
<sequence>MASIKLNKVKAFSLANRVLLLSISSTLLGLVLYILLEPHYHTISLWLITVVVTVLFSAVLAHFVTRKERNSLERLEYAIKNAVNGDYGTRVSYNQDDPLNELFEQFNEFLEQTEQKLSYLQVLGEARVIQESASIESAVLEERKRLARDLHDSVSQQLFAIHMCASSITKLREVNPDQADQVTLQLVTMSSTAQQQMRKFIAHLRPMELENRSLQGALTHWYPDYCRQNNIQGKLEYRIEAPLSEAKEHQLFLIIQEAMANIVKHSQSQSCQLTLYETDSQVIMTLQDDGIGFKHEALSRKSYGLSTMQERAQKLSGLTEIISKEGRGTIVKVTIPKLKEKELQS</sequence>
<keyword evidence="17" id="KW-0408">Iron</keyword>